<proteinExistence type="predicted"/>
<dbReference type="Proteomes" id="UP000799428">
    <property type="component" value="Unassembled WGS sequence"/>
</dbReference>
<dbReference type="AlphaFoldDB" id="A0A6G1JQG1"/>
<evidence type="ECO:0000313" key="3">
    <source>
        <dbReference type="Proteomes" id="UP000799428"/>
    </source>
</evidence>
<organism evidence="2 3">
    <name type="scientific">Pleomassaria siparia CBS 279.74</name>
    <dbReference type="NCBI Taxonomy" id="1314801"/>
    <lineage>
        <taxon>Eukaryota</taxon>
        <taxon>Fungi</taxon>
        <taxon>Dikarya</taxon>
        <taxon>Ascomycota</taxon>
        <taxon>Pezizomycotina</taxon>
        <taxon>Dothideomycetes</taxon>
        <taxon>Pleosporomycetidae</taxon>
        <taxon>Pleosporales</taxon>
        <taxon>Pleomassariaceae</taxon>
        <taxon>Pleomassaria</taxon>
    </lineage>
</organism>
<keyword evidence="1" id="KW-1133">Transmembrane helix</keyword>
<evidence type="ECO:0008006" key="4">
    <source>
        <dbReference type="Google" id="ProtNLM"/>
    </source>
</evidence>
<keyword evidence="1" id="KW-0812">Transmembrane</keyword>
<gene>
    <name evidence="2" type="ORF">K504DRAFT_212866</name>
</gene>
<evidence type="ECO:0000313" key="2">
    <source>
        <dbReference type="EMBL" id="KAF2702740.1"/>
    </source>
</evidence>
<keyword evidence="1" id="KW-0472">Membrane</keyword>
<dbReference type="EMBL" id="MU005793">
    <property type="protein sequence ID" value="KAF2702740.1"/>
    <property type="molecule type" value="Genomic_DNA"/>
</dbReference>
<feature type="transmembrane region" description="Helical" evidence="1">
    <location>
        <begin position="119"/>
        <end position="141"/>
    </location>
</feature>
<protein>
    <recommendedName>
        <fullName evidence="4">Transmembrane protein</fullName>
    </recommendedName>
</protein>
<keyword evidence="3" id="KW-1185">Reference proteome</keyword>
<accession>A0A6G1JQG1</accession>
<reference evidence="2" key="1">
    <citation type="journal article" date="2020" name="Stud. Mycol.">
        <title>101 Dothideomycetes genomes: a test case for predicting lifestyles and emergence of pathogens.</title>
        <authorList>
            <person name="Haridas S."/>
            <person name="Albert R."/>
            <person name="Binder M."/>
            <person name="Bloem J."/>
            <person name="Labutti K."/>
            <person name="Salamov A."/>
            <person name="Andreopoulos B."/>
            <person name="Baker S."/>
            <person name="Barry K."/>
            <person name="Bills G."/>
            <person name="Bluhm B."/>
            <person name="Cannon C."/>
            <person name="Castanera R."/>
            <person name="Culley D."/>
            <person name="Daum C."/>
            <person name="Ezra D."/>
            <person name="Gonzalez J."/>
            <person name="Henrissat B."/>
            <person name="Kuo A."/>
            <person name="Liang C."/>
            <person name="Lipzen A."/>
            <person name="Lutzoni F."/>
            <person name="Magnuson J."/>
            <person name="Mondo S."/>
            <person name="Nolan M."/>
            <person name="Ohm R."/>
            <person name="Pangilinan J."/>
            <person name="Park H.-J."/>
            <person name="Ramirez L."/>
            <person name="Alfaro M."/>
            <person name="Sun H."/>
            <person name="Tritt A."/>
            <person name="Yoshinaga Y."/>
            <person name="Zwiers L.-H."/>
            <person name="Turgeon B."/>
            <person name="Goodwin S."/>
            <person name="Spatafora J."/>
            <person name="Crous P."/>
            <person name="Grigoriev I."/>
        </authorList>
    </citation>
    <scope>NUCLEOTIDE SEQUENCE</scope>
    <source>
        <strain evidence="2">CBS 279.74</strain>
    </source>
</reference>
<feature type="transmembrane region" description="Helical" evidence="1">
    <location>
        <begin position="78"/>
        <end position="99"/>
    </location>
</feature>
<sequence>MMHTFAYSYDHNTLCLFLDVGEARDRIGLEPPCGILSVSRHSRHYNLGLKRTPDTLGVLPRRSSPRRACSVKKKAHQLAALIHAAVFVFLVSYCKLIDLPSYLQVHFHPPRPRPSPPSFPQALSLLPPCFFLFFFLSGFAVREL</sequence>
<name>A0A6G1JQG1_9PLEO</name>
<evidence type="ECO:0000256" key="1">
    <source>
        <dbReference type="SAM" id="Phobius"/>
    </source>
</evidence>